<evidence type="ECO:0000256" key="1">
    <source>
        <dbReference type="ARBA" id="ARBA00004370"/>
    </source>
</evidence>
<gene>
    <name evidence="9" type="ORF">ACEWY4_022909</name>
</gene>
<comment type="caution">
    <text evidence="9">The sequence shown here is derived from an EMBL/GenBank/DDBJ whole genome shotgun (WGS) entry which is preliminary data.</text>
</comment>
<evidence type="ECO:0000256" key="3">
    <source>
        <dbReference type="ARBA" id="ARBA00022737"/>
    </source>
</evidence>
<dbReference type="InterPro" id="IPR003599">
    <property type="entry name" value="Ig_sub"/>
</dbReference>
<dbReference type="InterPro" id="IPR036179">
    <property type="entry name" value="Ig-like_dom_sf"/>
</dbReference>
<keyword evidence="3" id="KW-0677">Repeat</keyword>
<dbReference type="InterPro" id="IPR013783">
    <property type="entry name" value="Ig-like_fold"/>
</dbReference>
<organism evidence="9 10">
    <name type="scientific">Coilia grayii</name>
    <name type="common">Gray's grenadier anchovy</name>
    <dbReference type="NCBI Taxonomy" id="363190"/>
    <lineage>
        <taxon>Eukaryota</taxon>
        <taxon>Metazoa</taxon>
        <taxon>Chordata</taxon>
        <taxon>Craniata</taxon>
        <taxon>Vertebrata</taxon>
        <taxon>Euteleostomi</taxon>
        <taxon>Actinopterygii</taxon>
        <taxon>Neopterygii</taxon>
        <taxon>Teleostei</taxon>
        <taxon>Clupei</taxon>
        <taxon>Clupeiformes</taxon>
        <taxon>Clupeoidei</taxon>
        <taxon>Engraulidae</taxon>
        <taxon>Coilinae</taxon>
        <taxon>Coilia</taxon>
    </lineage>
</organism>
<dbReference type="Gene3D" id="2.60.40.10">
    <property type="entry name" value="Immunoglobulins"/>
    <property type="match status" value="3"/>
</dbReference>
<dbReference type="GO" id="GO:0016020">
    <property type="term" value="C:membrane"/>
    <property type="evidence" value="ECO:0007669"/>
    <property type="project" value="UniProtKB-SubCell"/>
</dbReference>
<keyword evidence="10" id="KW-1185">Reference proteome</keyword>
<accession>A0ABD1J1I0</accession>
<keyword evidence="2 7" id="KW-0732">Signal</keyword>
<proteinExistence type="predicted"/>
<comment type="subcellular location">
    <subcellularLocation>
        <location evidence="1">Membrane</location>
    </subcellularLocation>
</comment>
<evidence type="ECO:0000256" key="2">
    <source>
        <dbReference type="ARBA" id="ARBA00022729"/>
    </source>
</evidence>
<dbReference type="InterPro" id="IPR003598">
    <property type="entry name" value="Ig_sub2"/>
</dbReference>
<dbReference type="InterPro" id="IPR007110">
    <property type="entry name" value="Ig-like_dom"/>
</dbReference>
<dbReference type="PANTHER" id="PTHR23277">
    <property type="entry name" value="NECTIN-RELATED"/>
    <property type="match status" value="1"/>
</dbReference>
<dbReference type="InterPro" id="IPR051427">
    <property type="entry name" value="Nectin/Nectin-like"/>
</dbReference>
<reference evidence="9 10" key="1">
    <citation type="submission" date="2024-09" db="EMBL/GenBank/DDBJ databases">
        <title>A chromosome-level genome assembly of Gray's grenadier anchovy, Coilia grayii.</title>
        <authorList>
            <person name="Fu Z."/>
        </authorList>
    </citation>
    <scope>NUCLEOTIDE SEQUENCE [LARGE SCALE GENOMIC DNA]</scope>
    <source>
        <strain evidence="9">G4</strain>
        <tissue evidence="9">Muscle</tissue>
    </source>
</reference>
<evidence type="ECO:0000256" key="7">
    <source>
        <dbReference type="SAM" id="SignalP"/>
    </source>
</evidence>
<dbReference type="SMART" id="SM00408">
    <property type="entry name" value="IGc2"/>
    <property type="match status" value="3"/>
</dbReference>
<evidence type="ECO:0000256" key="5">
    <source>
        <dbReference type="ARBA" id="ARBA00023157"/>
    </source>
</evidence>
<feature type="domain" description="Ig-like" evidence="8">
    <location>
        <begin position="134"/>
        <end position="216"/>
    </location>
</feature>
<feature type="domain" description="Ig-like" evidence="8">
    <location>
        <begin position="230"/>
        <end position="312"/>
    </location>
</feature>
<sequence length="322" mass="36118">MYVRRLTSIVYFPFILNIVLCEEGKVQVDNISNGHYPPKNVRITLPDGPSVYQCVADAMPAPTFKWSREGLDLPSGVTPEGERGERLRFPDLTSDFNGQYSCEVTNPYGTRSQFIYRHIGKLQVDNISDGHYPPKNVRITLPDGPNVYQCVADAMPAPTFKWSREGLDLPSGVTPEGERGERLRFPDLSSDFNGQYSCEVTNPYGTRSQFIHRHVGKLQVDNISDGHYPPKNVRITLPDGPSVYHCVADAMPAPTFKWSREGLDLPSGVTPEGERGERLRFPDLTSDFNGQYSCEVTNPYGTRSQFIHRYVVDPAAPSKDEL</sequence>
<feature type="chain" id="PRO_5044778192" description="Ig-like domain-containing protein" evidence="7">
    <location>
        <begin position="22"/>
        <end position="322"/>
    </location>
</feature>
<dbReference type="Pfam" id="PF13927">
    <property type="entry name" value="Ig_3"/>
    <property type="match status" value="3"/>
</dbReference>
<evidence type="ECO:0000313" key="9">
    <source>
        <dbReference type="EMBL" id="KAL2081056.1"/>
    </source>
</evidence>
<dbReference type="PROSITE" id="PS50835">
    <property type="entry name" value="IG_LIKE"/>
    <property type="match status" value="3"/>
</dbReference>
<dbReference type="AlphaFoldDB" id="A0ABD1J1I0"/>
<dbReference type="SMART" id="SM00409">
    <property type="entry name" value="IG"/>
    <property type="match status" value="3"/>
</dbReference>
<dbReference type="EMBL" id="JBHFQA010000020">
    <property type="protein sequence ID" value="KAL2081056.1"/>
    <property type="molecule type" value="Genomic_DNA"/>
</dbReference>
<dbReference type="CDD" id="cd00096">
    <property type="entry name" value="Ig"/>
    <property type="match status" value="2"/>
</dbReference>
<evidence type="ECO:0000259" key="8">
    <source>
        <dbReference type="PROSITE" id="PS50835"/>
    </source>
</evidence>
<dbReference type="PANTHER" id="PTHR23277:SF106">
    <property type="entry name" value="NECTIN-1 ISOFORM X1-RELATED"/>
    <property type="match status" value="1"/>
</dbReference>
<dbReference type="SUPFAM" id="SSF48726">
    <property type="entry name" value="Immunoglobulin"/>
    <property type="match status" value="3"/>
</dbReference>
<evidence type="ECO:0000256" key="4">
    <source>
        <dbReference type="ARBA" id="ARBA00023136"/>
    </source>
</evidence>
<feature type="signal peptide" evidence="7">
    <location>
        <begin position="1"/>
        <end position="21"/>
    </location>
</feature>
<dbReference type="Proteomes" id="UP001591681">
    <property type="component" value="Unassembled WGS sequence"/>
</dbReference>
<keyword evidence="6" id="KW-0325">Glycoprotein</keyword>
<evidence type="ECO:0000256" key="6">
    <source>
        <dbReference type="ARBA" id="ARBA00023180"/>
    </source>
</evidence>
<keyword evidence="5" id="KW-1015">Disulfide bond</keyword>
<name>A0ABD1J1I0_9TELE</name>
<keyword evidence="4" id="KW-0472">Membrane</keyword>
<protein>
    <recommendedName>
        <fullName evidence="8">Ig-like domain-containing protein</fullName>
    </recommendedName>
</protein>
<evidence type="ECO:0000313" key="10">
    <source>
        <dbReference type="Proteomes" id="UP001591681"/>
    </source>
</evidence>
<feature type="domain" description="Ig-like" evidence="8">
    <location>
        <begin position="38"/>
        <end position="120"/>
    </location>
</feature>